<keyword evidence="1 3" id="KW-0238">DNA-binding</keyword>
<dbReference type="InterPro" id="IPR039420">
    <property type="entry name" value="WalR-like"/>
</dbReference>
<dbReference type="Proteomes" id="UP000241964">
    <property type="component" value="Unassembled WGS sequence"/>
</dbReference>
<dbReference type="PROSITE" id="PS50043">
    <property type="entry name" value="HTH_LUXR_2"/>
    <property type="match status" value="1"/>
</dbReference>
<dbReference type="Gene3D" id="3.40.50.2300">
    <property type="match status" value="1"/>
</dbReference>
<reference evidence="3 4" key="1">
    <citation type="submission" date="2018-03" db="EMBL/GenBank/DDBJ databases">
        <title>Genomic Encyclopedia of Archaeal and Bacterial Type Strains, Phase II (KMG-II): from individual species to whole genera.</title>
        <authorList>
            <person name="Goeker M."/>
        </authorList>
    </citation>
    <scope>NUCLEOTIDE SEQUENCE [LARGE SCALE GENOMIC DNA]</scope>
    <source>
        <strain evidence="3 4">DSM 29057</strain>
    </source>
</reference>
<dbReference type="EMBL" id="PYAS01000003">
    <property type="protein sequence ID" value="PSL31538.1"/>
    <property type="molecule type" value="Genomic_DNA"/>
</dbReference>
<gene>
    <name evidence="3" type="ORF">CLV60_103404</name>
</gene>
<dbReference type="SUPFAM" id="SSF52172">
    <property type="entry name" value="CheY-like"/>
    <property type="match status" value="1"/>
</dbReference>
<keyword evidence="4" id="KW-1185">Reference proteome</keyword>
<dbReference type="InterPro" id="IPR000792">
    <property type="entry name" value="Tscrpt_reg_LuxR_C"/>
</dbReference>
<dbReference type="GO" id="GO:0003677">
    <property type="term" value="F:DNA binding"/>
    <property type="evidence" value="ECO:0007669"/>
    <property type="project" value="UniProtKB-KW"/>
</dbReference>
<dbReference type="Gene3D" id="1.10.10.10">
    <property type="entry name" value="Winged helix-like DNA-binding domain superfamily/Winged helix DNA-binding domain"/>
    <property type="match status" value="1"/>
</dbReference>
<evidence type="ECO:0000256" key="1">
    <source>
        <dbReference type="ARBA" id="ARBA00023125"/>
    </source>
</evidence>
<name>A0A2P8GC35_9BACT</name>
<evidence type="ECO:0000259" key="2">
    <source>
        <dbReference type="PROSITE" id="PS50043"/>
    </source>
</evidence>
<dbReference type="PRINTS" id="PR00038">
    <property type="entry name" value="HTHLUXR"/>
</dbReference>
<sequence>MKVLLIADSPLINAGLRSVIRDTIHTTYFSETASLIEASELCHRETFQLAIVDIRNLSIPDISMIASLKEAVPELTIWVNLRTDFTLLRSLLKARVHGVFSSKSSTSEFERALRKINAGTTFVSDEIQEQMVSAVIGNIPWPALTERQEHVADLLAAGMSRHGIAEQIGVKPSTVSHYRKIIFKKLGIASMKELRQKRGAIEPTAKSGLPG</sequence>
<evidence type="ECO:0000313" key="4">
    <source>
        <dbReference type="Proteomes" id="UP000241964"/>
    </source>
</evidence>
<dbReference type="InterPro" id="IPR016032">
    <property type="entry name" value="Sig_transdc_resp-reg_C-effctor"/>
</dbReference>
<feature type="domain" description="HTH luxR-type" evidence="2">
    <location>
        <begin position="137"/>
        <end position="202"/>
    </location>
</feature>
<dbReference type="AlphaFoldDB" id="A0A2P8GC35"/>
<dbReference type="GO" id="GO:0006355">
    <property type="term" value="P:regulation of DNA-templated transcription"/>
    <property type="evidence" value="ECO:0007669"/>
    <property type="project" value="InterPro"/>
</dbReference>
<dbReference type="InterPro" id="IPR036388">
    <property type="entry name" value="WH-like_DNA-bd_sf"/>
</dbReference>
<dbReference type="InterPro" id="IPR011006">
    <property type="entry name" value="CheY-like_superfamily"/>
</dbReference>
<evidence type="ECO:0000313" key="3">
    <source>
        <dbReference type="EMBL" id="PSL31538.1"/>
    </source>
</evidence>
<accession>A0A2P8GC35</accession>
<dbReference type="SUPFAM" id="SSF46894">
    <property type="entry name" value="C-terminal effector domain of the bipartite response regulators"/>
    <property type="match status" value="1"/>
</dbReference>
<comment type="caution">
    <text evidence="3">The sequence shown here is derived from an EMBL/GenBank/DDBJ whole genome shotgun (WGS) entry which is preliminary data.</text>
</comment>
<dbReference type="PANTHER" id="PTHR43214">
    <property type="entry name" value="TWO-COMPONENT RESPONSE REGULATOR"/>
    <property type="match status" value="1"/>
</dbReference>
<organism evidence="3 4">
    <name type="scientific">Dyadobacter jiangsuensis</name>
    <dbReference type="NCBI Taxonomy" id="1591085"/>
    <lineage>
        <taxon>Bacteria</taxon>
        <taxon>Pseudomonadati</taxon>
        <taxon>Bacteroidota</taxon>
        <taxon>Cytophagia</taxon>
        <taxon>Cytophagales</taxon>
        <taxon>Spirosomataceae</taxon>
        <taxon>Dyadobacter</taxon>
    </lineage>
</organism>
<dbReference type="PANTHER" id="PTHR43214:SF17">
    <property type="entry name" value="TRANSCRIPTIONAL REGULATORY PROTEIN RCSB"/>
    <property type="match status" value="1"/>
</dbReference>
<dbReference type="SMART" id="SM00421">
    <property type="entry name" value="HTH_LUXR"/>
    <property type="match status" value="1"/>
</dbReference>
<proteinExistence type="predicted"/>
<protein>
    <submittedName>
        <fullName evidence="3">DNA-binding NarL/FixJ family response regulator</fullName>
    </submittedName>
</protein>
<dbReference type="Pfam" id="PF00196">
    <property type="entry name" value="GerE"/>
    <property type="match status" value="1"/>
</dbReference>